<evidence type="ECO:0000256" key="1">
    <source>
        <dbReference type="SAM" id="MobiDB-lite"/>
    </source>
</evidence>
<organism evidence="2 3">
    <name type="scientific">Branchiostoma lanceolatum</name>
    <name type="common">Common lancelet</name>
    <name type="synonym">Amphioxus lanceolatum</name>
    <dbReference type="NCBI Taxonomy" id="7740"/>
    <lineage>
        <taxon>Eukaryota</taxon>
        <taxon>Metazoa</taxon>
        <taxon>Chordata</taxon>
        <taxon>Cephalochordata</taxon>
        <taxon>Leptocardii</taxon>
        <taxon>Amphioxiformes</taxon>
        <taxon>Branchiostomatidae</taxon>
        <taxon>Branchiostoma</taxon>
    </lineage>
</organism>
<keyword evidence="3" id="KW-1185">Reference proteome</keyword>
<dbReference type="EMBL" id="CAKMNS010000374">
    <property type="protein sequence ID" value="CAH1277524.1"/>
    <property type="molecule type" value="Genomic_DNA"/>
</dbReference>
<feature type="compositionally biased region" description="Basic and acidic residues" evidence="1">
    <location>
        <begin position="13"/>
        <end position="22"/>
    </location>
</feature>
<proteinExistence type="predicted"/>
<dbReference type="Proteomes" id="UP000838412">
    <property type="component" value="Unassembled WGS sequence"/>
</dbReference>
<evidence type="ECO:0000313" key="2">
    <source>
        <dbReference type="EMBL" id="CAH1277524.1"/>
    </source>
</evidence>
<dbReference type="AlphaFoldDB" id="A0A8S4MNQ3"/>
<comment type="caution">
    <text evidence="2">The sequence shown here is derived from an EMBL/GenBank/DDBJ whole genome shotgun (WGS) entry which is preliminary data.</text>
</comment>
<feature type="compositionally biased region" description="Polar residues" evidence="1">
    <location>
        <begin position="87"/>
        <end position="98"/>
    </location>
</feature>
<reference evidence="2" key="1">
    <citation type="submission" date="2022-01" db="EMBL/GenBank/DDBJ databases">
        <authorList>
            <person name="Braso-Vives M."/>
        </authorList>
    </citation>
    <scope>NUCLEOTIDE SEQUENCE</scope>
</reference>
<evidence type="ECO:0000313" key="3">
    <source>
        <dbReference type="Proteomes" id="UP000838412"/>
    </source>
</evidence>
<accession>A0A8S4MNQ3</accession>
<feature type="region of interest" description="Disordered" evidence="1">
    <location>
        <begin position="1"/>
        <end position="141"/>
    </location>
</feature>
<name>A0A8S4MNQ3_BRALA</name>
<feature type="compositionally biased region" description="Basic residues" evidence="1">
    <location>
        <begin position="54"/>
        <end position="63"/>
    </location>
</feature>
<protein>
    <submittedName>
        <fullName evidence="2">Hypp9681 protein</fullName>
    </submittedName>
</protein>
<sequence length="141" mass="14950">MSALYFKGSGESESERRTDENGGGKADYAYKVGHGRTRAPLDIPAGPGSSCRPARMRQASHRGRGTDRPDCSPQGHGVGSVLATAPGTASDTPVTGLTRSVARRGRRPDRSQTTSVYGPGGHRPTERRPPAYSHGGKRPRL</sequence>
<gene>
    <name evidence="2" type="primary">Hypp9681</name>
    <name evidence="2" type="ORF">BLAG_LOCUS26288</name>
</gene>